<evidence type="ECO:0000313" key="2">
    <source>
        <dbReference type="EMBL" id="MWN21355.1"/>
    </source>
</evidence>
<accession>A0A6L7A7N3</accession>
<dbReference type="EMBL" id="WSZI01000013">
    <property type="protein sequence ID" value="MWN21355.1"/>
    <property type="molecule type" value="Genomic_DNA"/>
</dbReference>
<evidence type="ECO:0000313" key="3">
    <source>
        <dbReference type="Proteomes" id="UP000478636"/>
    </source>
</evidence>
<organism evidence="2 3">
    <name type="scientific">Leuconostoc lactis</name>
    <dbReference type="NCBI Taxonomy" id="1246"/>
    <lineage>
        <taxon>Bacteria</taxon>
        <taxon>Bacillati</taxon>
        <taxon>Bacillota</taxon>
        <taxon>Bacilli</taxon>
        <taxon>Lactobacillales</taxon>
        <taxon>Lactobacillaceae</taxon>
        <taxon>Leuconostoc</taxon>
    </lineage>
</organism>
<gene>
    <name evidence="2" type="ORF">GQS40_06670</name>
</gene>
<keyword evidence="1" id="KW-1133">Transmembrane helix</keyword>
<protein>
    <submittedName>
        <fullName evidence="2">Uncharacterized protein</fullName>
    </submittedName>
</protein>
<evidence type="ECO:0000256" key="1">
    <source>
        <dbReference type="SAM" id="Phobius"/>
    </source>
</evidence>
<dbReference type="Proteomes" id="UP000478636">
    <property type="component" value="Unassembled WGS sequence"/>
</dbReference>
<proteinExistence type="predicted"/>
<feature type="transmembrane region" description="Helical" evidence="1">
    <location>
        <begin position="7"/>
        <end position="30"/>
    </location>
</feature>
<dbReference type="AlphaFoldDB" id="A0A6L7A7N3"/>
<sequence>MKKYIVPVITGIVTFVFGVVVGVKMSVYVYEPDFDSNSNSDNRKVTKPIKSESHSKPVVKKINKTQSNETWNVTLDSVTTERVKKSDDLHFTAVNDYDIKKLLPEEFYMTTVEATIENKLDKDIDGSRSTGEYILVDGNGYARTISGTTLSSYTDVRPMPIESFPPKSKTKIQFIVLSEKNDFNSDNIKISLPDFAKDEDFDDVYPGGTFDFQN</sequence>
<comment type="caution">
    <text evidence="2">The sequence shown here is derived from an EMBL/GenBank/DDBJ whole genome shotgun (WGS) entry which is preliminary data.</text>
</comment>
<keyword evidence="1" id="KW-0812">Transmembrane</keyword>
<name>A0A6L7A7N3_LEULA</name>
<keyword evidence="1" id="KW-0472">Membrane</keyword>
<reference evidence="2 3" key="1">
    <citation type="submission" date="2019-12" db="EMBL/GenBank/DDBJ databases">
        <title>Complete genome sequence of Leuconostoc lactis strain AVN1 provides insights into metabolic potential.</title>
        <authorList>
            <person name="Besrour N."/>
            <person name="Najjari A."/>
            <person name="Fhoula I."/>
            <person name="Jaballah S."/>
            <person name="Klibi N."/>
            <person name="Ouzari H.I."/>
        </authorList>
    </citation>
    <scope>NUCLEOTIDE SEQUENCE [LARGE SCALE GENOMIC DNA]</scope>
    <source>
        <strain evidence="2 3">AVN1</strain>
    </source>
</reference>